<dbReference type="GeneID" id="56275914"/>
<proteinExistence type="predicted"/>
<evidence type="ECO:0000313" key="1">
    <source>
        <dbReference type="EMBL" id="RYU45839.1"/>
    </source>
</evidence>
<evidence type="ECO:0000313" key="2">
    <source>
        <dbReference type="Proteomes" id="UP000293465"/>
    </source>
</evidence>
<dbReference type="OrthoDB" id="6488871at2"/>
<dbReference type="RefSeq" id="WP_130087728.1">
    <property type="nucleotide sequence ID" value="NZ_SEZJ01000010.1"/>
</dbReference>
<organism evidence="1 2">
    <name type="scientific">Aliivibrio finisterrensis</name>
    <dbReference type="NCBI Taxonomy" id="511998"/>
    <lineage>
        <taxon>Bacteria</taxon>
        <taxon>Pseudomonadati</taxon>
        <taxon>Pseudomonadota</taxon>
        <taxon>Gammaproteobacteria</taxon>
        <taxon>Vibrionales</taxon>
        <taxon>Vibrionaceae</taxon>
        <taxon>Aliivibrio</taxon>
    </lineage>
</organism>
<gene>
    <name evidence="1" type="ORF">ERW49_12670</name>
</gene>
<comment type="caution">
    <text evidence="1">The sequence shown here is derived from an EMBL/GenBank/DDBJ whole genome shotgun (WGS) entry which is preliminary data.</text>
</comment>
<dbReference type="AlphaFoldDB" id="A0A4Q5KKR5"/>
<sequence>MANMIEFDYSSFLINSSKQKWTFSQALKSMIPTFGTVWNASVHDKTPIQERLRLEALQVLSSHINDESNIIRLIRLARIEGITDLQVKLPYILDDEQVRYILDNTHTEISQSNAEFDLLYVHLLKQS</sequence>
<accession>A0A4Q5KKR5</accession>
<protein>
    <submittedName>
        <fullName evidence="1">Transporter</fullName>
    </submittedName>
</protein>
<name>A0A4Q5KKR5_9GAMM</name>
<dbReference type="EMBL" id="SEZJ01000010">
    <property type="protein sequence ID" value="RYU45839.1"/>
    <property type="molecule type" value="Genomic_DNA"/>
</dbReference>
<reference evidence="1 2" key="1">
    <citation type="submission" date="2019-02" db="EMBL/GenBank/DDBJ databases">
        <title>Genome sequences of Aliivibrio finisterrensis strains from farmed Atlantic salmon.</title>
        <authorList>
            <person name="Bowman J.P."/>
        </authorList>
    </citation>
    <scope>NUCLEOTIDE SEQUENCE [LARGE SCALE GENOMIC DNA]</scope>
    <source>
        <strain evidence="1 2">A32</strain>
    </source>
</reference>
<dbReference type="Proteomes" id="UP000293465">
    <property type="component" value="Unassembled WGS sequence"/>
</dbReference>